<evidence type="ECO:0000313" key="3">
    <source>
        <dbReference type="Proteomes" id="UP001480973"/>
    </source>
</evidence>
<evidence type="ECO:0000313" key="2">
    <source>
        <dbReference type="EMBL" id="MEQ2533797.1"/>
    </source>
</evidence>
<feature type="region of interest" description="Disordered" evidence="1">
    <location>
        <begin position="1"/>
        <end position="41"/>
    </location>
</feature>
<accession>A0ABV1GJZ1</accession>
<protein>
    <submittedName>
        <fullName evidence="2">Uncharacterized protein</fullName>
    </submittedName>
</protein>
<sequence>MDKNPKHPLKKKKVHQKVNATADHNIEEQSVTGKHKKHIYD</sequence>
<comment type="caution">
    <text evidence="2">The sequence shown here is derived from an EMBL/GenBank/DDBJ whole genome shotgun (WGS) entry which is preliminary data.</text>
</comment>
<name>A0ABV1GJZ1_9FIRM</name>
<organism evidence="2 3">
    <name type="scientific">Lachnospira intestinalis</name>
    <dbReference type="NCBI Taxonomy" id="3133158"/>
    <lineage>
        <taxon>Bacteria</taxon>
        <taxon>Bacillati</taxon>
        <taxon>Bacillota</taxon>
        <taxon>Clostridia</taxon>
        <taxon>Lachnospirales</taxon>
        <taxon>Lachnospiraceae</taxon>
        <taxon>Lachnospira</taxon>
    </lineage>
</organism>
<reference evidence="2 3" key="1">
    <citation type="submission" date="2024-03" db="EMBL/GenBank/DDBJ databases">
        <title>Human intestinal bacterial collection.</title>
        <authorList>
            <person name="Pauvert C."/>
            <person name="Hitch T.C.A."/>
            <person name="Clavel T."/>
        </authorList>
    </citation>
    <scope>NUCLEOTIDE SEQUENCE [LARGE SCALE GENOMIC DNA]</scope>
    <source>
        <strain evidence="2 3">CLA-JM-H10</strain>
    </source>
</reference>
<dbReference type="EMBL" id="JBBMES010000001">
    <property type="protein sequence ID" value="MEQ2533797.1"/>
    <property type="molecule type" value="Genomic_DNA"/>
</dbReference>
<proteinExistence type="predicted"/>
<keyword evidence="3" id="KW-1185">Reference proteome</keyword>
<dbReference type="Proteomes" id="UP001480973">
    <property type="component" value="Unassembled WGS sequence"/>
</dbReference>
<feature type="compositionally biased region" description="Basic residues" evidence="1">
    <location>
        <begin position="1"/>
        <end position="16"/>
    </location>
</feature>
<gene>
    <name evidence="2" type="ORF">WMO38_01580</name>
</gene>
<evidence type="ECO:0000256" key="1">
    <source>
        <dbReference type="SAM" id="MobiDB-lite"/>
    </source>
</evidence>